<dbReference type="InterPro" id="IPR051625">
    <property type="entry name" value="Signaling_Regulatory_Domain"/>
</dbReference>
<feature type="compositionally biased region" description="Polar residues" evidence="3">
    <location>
        <begin position="1294"/>
        <end position="1309"/>
    </location>
</feature>
<name>A0AAV9Q941_9PEZI</name>
<organism evidence="5 6">
    <name type="scientific">Vermiconidia calcicola</name>
    <dbReference type="NCBI Taxonomy" id="1690605"/>
    <lineage>
        <taxon>Eukaryota</taxon>
        <taxon>Fungi</taxon>
        <taxon>Dikarya</taxon>
        <taxon>Ascomycota</taxon>
        <taxon>Pezizomycotina</taxon>
        <taxon>Dothideomycetes</taxon>
        <taxon>Dothideomycetidae</taxon>
        <taxon>Mycosphaerellales</taxon>
        <taxon>Extremaceae</taxon>
        <taxon>Vermiconidia</taxon>
    </lineage>
</organism>
<dbReference type="InterPro" id="IPR002110">
    <property type="entry name" value="Ankyrin_rpt"/>
</dbReference>
<dbReference type="InterPro" id="IPR000408">
    <property type="entry name" value="Reg_chr_condens"/>
</dbReference>
<comment type="caution">
    <text evidence="5">The sequence shown here is derived from an EMBL/GenBank/DDBJ whole genome shotgun (WGS) entry which is preliminary data.</text>
</comment>
<feature type="compositionally biased region" description="Polar residues" evidence="3">
    <location>
        <begin position="1228"/>
        <end position="1240"/>
    </location>
</feature>
<feature type="region of interest" description="Disordered" evidence="3">
    <location>
        <begin position="1491"/>
        <end position="1584"/>
    </location>
</feature>
<dbReference type="SMART" id="SM00225">
    <property type="entry name" value="BTB"/>
    <property type="match status" value="1"/>
</dbReference>
<accession>A0AAV9Q941</accession>
<evidence type="ECO:0000256" key="2">
    <source>
        <dbReference type="PROSITE-ProRule" id="PRU00235"/>
    </source>
</evidence>
<feature type="compositionally biased region" description="Basic and acidic residues" evidence="3">
    <location>
        <begin position="1284"/>
        <end position="1293"/>
    </location>
</feature>
<feature type="repeat" description="RCC1" evidence="2">
    <location>
        <begin position="339"/>
        <end position="392"/>
    </location>
</feature>
<feature type="region of interest" description="Disordered" evidence="3">
    <location>
        <begin position="45"/>
        <end position="71"/>
    </location>
</feature>
<evidence type="ECO:0000313" key="6">
    <source>
        <dbReference type="Proteomes" id="UP001345827"/>
    </source>
</evidence>
<dbReference type="SUPFAM" id="SSF48403">
    <property type="entry name" value="Ankyrin repeat"/>
    <property type="match status" value="1"/>
</dbReference>
<evidence type="ECO:0000313" key="5">
    <source>
        <dbReference type="EMBL" id="KAK5537508.1"/>
    </source>
</evidence>
<dbReference type="SMART" id="SM00248">
    <property type="entry name" value="ANK"/>
    <property type="match status" value="2"/>
</dbReference>
<feature type="compositionally biased region" description="Polar residues" evidence="3">
    <location>
        <begin position="1575"/>
        <end position="1584"/>
    </location>
</feature>
<dbReference type="PROSITE" id="PS50012">
    <property type="entry name" value="RCC1_3"/>
    <property type="match status" value="2"/>
</dbReference>
<dbReference type="EMBL" id="JAXLQG010000007">
    <property type="protein sequence ID" value="KAK5537508.1"/>
    <property type="molecule type" value="Genomic_DNA"/>
</dbReference>
<feature type="compositionally biased region" description="Polar residues" evidence="3">
    <location>
        <begin position="1338"/>
        <end position="1359"/>
    </location>
</feature>
<feature type="region of interest" description="Disordered" evidence="3">
    <location>
        <begin position="1144"/>
        <end position="1451"/>
    </location>
</feature>
<dbReference type="PANTHER" id="PTHR22872">
    <property type="entry name" value="BTK-BINDING PROTEIN-RELATED"/>
    <property type="match status" value="1"/>
</dbReference>
<dbReference type="InterPro" id="IPR011333">
    <property type="entry name" value="SKP1/BTB/POZ_sf"/>
</dbReference>
<feature type="domain" description="BTB" evidence="4">
    <location>
        <begin position="905"/>
        <end position="980"/>
    </location>
</feature>
<dbReference type="PRINTS" id="PR00633">
    <property type="entry name" value="RCCNDNSATION"/>
</dbReference>
<gene>
    <name evidence="5" type="ORF">LTR25_004760</name>
</gene>
<feature type="compositionally biased region" description="Polar residues" evidence="3">
    <location>
        <begin position="1431"/>
        <end position="1445"/>
    </location>
</feature>
<feature type="compositionally biased region" description="Acidic residues" evidence="3">
    <location>
        <begin position="1186"/>
        <end position="1196"/>
    </location>
</feature>
<dbReference type="Pfam" id="PF00651">
    <property type="entry name" value="BTB"/>
    <property type="match status" value="1"/>
</dbReference>
<keyword evidence="1" id="KW-0677">Repeat</keyword>
<evidence type="ECO:0000259" key="4">
    <source>
        <dbReference type="PROSITE" id="PS50097"/>
    </source>
</evidence>
<dbReference type="Gene3D" id="3.30.710.10">
    <property type="entry name" value="Potassium Channel Kv1.1, Chain A"/>
    <property type="match status" value="1"/>
</dbReference>
<feature type="compositionally biased region" description="Basic residues" evidence="3">
    <location>
        <begin position="1513"/>
        <end position="1525"/>
    </location>
</feature>
<dbReference type="SUPFAM" id="SSF50985">
    <property type="entry name" value="RCC1/BLIP-II"/>
    <property type="match status" value="1"/>
</dbReference>
<evidence type="ECO:0000256" key="1">
    <source>
        <dbReference type="ARBA" id="ARBA00022737"/>
    </source>
</evidence>
<proteinExistence type="predicted"/>
<dbReference type="PROSITE" id="PS50097">
    <property type="entry name" value="BTB"/>
    <property type="match status" value="1"/>
</dbReference>
<dbReference type="Proteomes" id="UP001345827">
    <property type="component" value="Unassembled WGS sequence"/>
</dbReference>
<dbReference type="Gene3D" id="1.25.40.20">
    <property type="entry name" value="Ankyrin repeat-containing domain"/>
    <property type="match status" value="1"/>
</dbReference>
<dbReference type="SUPFAM" id="SSF54695">
    <property type="entry name" value="POZ domain"/>
    <property type="match status" value="1"/>
</dbReference>
<dbReference type="Pfam" id="PF13540">
    <property type="entry name" value="RCC1_2"/>
    <property type="match status" value="1"/>
</dbReference>
<protein>
    <recommendedName>
        <fullName evidence="4">BTB domain-containing protein</fullName>
    </recommendedName>
</protein>
<sequence length="1584" mass="173189">MSQNLWRYLLEDDVDTFRQYLANATFASGASKVFTQGGHAGLRVGSPSSLAVSPKTPLKTRKSSANTPTSASVGRNAGLVLTRADLNSKDSFGRTLLHHAASSRSEDALAFVRALLDSPFIDLYTQDAESGWTALHRALYSGNISVAHALMARDIQYATDYTTNTQHSHAGGLVKIKDHEGNSPFEVFGLTIAPRSLQQSSSTLPSGLEDAGSVNSMDYNEAQDPGSRVMVYPLVDLEGDEVYAFGSNKNLSLGVGDGDDRHFPERLQLSRPDHLLHRLLEDHLGARQHSSINDDLASSRGYLPSQNDLPAAIRFKPITIQNVVMSKLHTAVLTNDPVSNLYMCGFGVGGRLGTGDENTSFSYKCIQAGGLAKRRISAIALGQDHTVAVCSQGETYTWGSNRYGQLGYSLPEVPKNEVPTQLTPRQLYGYIKKELVVGAAASAIHSALFTATALYTFGKNEGQLGLMDADARSLEIQELPRRIGVSILQYPIESVSAIDRATIVLLDNHDVIVFTHYGWTRILFPLETFSNYYLSDSTITRYNMETNYITQVTGGGSTICAMSSFGEVYAIDVPKVSENVPSNASTTNPTKARNALSPPARLWSIRKAHMSAIDVAVGQDGSIVLCTASGSVWRKEKRANIKSVREMHVGPARTKDYKFVRVPNLTRAIGVRSNAFGAFTAIRKDCTVTRNQIVPEPPSLWNDLFRLLPFAQYGSPEDPDGLGAHPVDICSALITRVDAEQDMCDICKRYGPLSESQFDLWITSNLTDVRIPIHAFMLTSRSRIMRSALTEFQESYYFSIPDVMSIEYGADGQIQLTFQGADFLTIVNLVLYLYTDNVADVWHYTSRALQSAARYRSVRIELLKIATHLELRQLERAVRIMTGPARTLANDMELAFLDTEFFYDADVLIELAGGVELPAHSVLLCARCPFFDGMFNGRAGGMWMASRRNRATEDSEVVRVDLKHMDERIFNMVLRHLYADTGEEMFDDIVAKSLDEFIDMVIEVLSAANELMVDRLAQICQQTLGKYVNARNVCSLLNTVAECTVEDFKRAALEYICLNLESMLEMKLLDELDEDLLAELDAVVQANQLAFLPFARSDRAEAELLENYPDLSADIETSRQRRIDSMGLRSRLAEDEARHASAAKFRVGSIDRQMSSSVPKSPLLTPSGESPAITPSPSPAIAPNDTMDDLPFEMDDDSPRMLPGPANERPQSIAKSPPVREYAGPMSKSKTTTELSNTPRTPRAGFPSSSRPRSEDVLPSPSPPVAIAGFETSRAAWHLPVHSPPKDGLKDIMEQTSASRVSNLTQAMRTVSAPAKGGVKMSQKERKRQQQLLKDQEATTSLSPIPSKEQSTKVPSPWQTVAKPPKSAASPILAKPDATTDMATQSPARSAMTMRQTVAGGSSTAKSSGKDADYGRSLPELAPPSKPAAPQIQSIRHTPLPSRTGSAIDARTSMAEILAQQQFEKTAVKEAVAKRSLQEIQQEQEFQQWWDNESRRVQEEEAHASPAASGRGKGGRGRGGHRRGSGRGGKSTLGAEASGRDKAATAASPTAGEDFGRGHGSQRGSGRGRSHGHGNTQQRGARHQ</sequence>
<feature type="repeat" description="RCC1" evidence="2">
    <location>
        <begin position="393"/>
        <end position="452"/>
    </location>
</feature>
<dbReference type="InterPro" id="IPR036770">
    <property type="entry name" value="Ankyrin_rpt-contain_sf"/>
</dbReference>
<feature type="compositionally biased region" description="Polar residues" evidence="3">
    <location>
        <begin position="1381"/>
        <end position="1396"/>
    </location>
</feature>
<evidence type="ECO:0000256" key="3">
    <source>
        <dbReference type="SAM" id="MobiDB-lite"/>
    </source>
</evidence>
<feature type="compositionally biased region" description="Basic and acidic residues" evidence="3">
    <location>
        <begin position="1492"/>
        <end position="1503"/>
    </location>
</feature>
<keyword evidence="6" id="KW-1185">Reference proteome</keyword>
<dbReference type="Gene3D" id="2.130.10.30">
    <property type="entry name" value="Regulator of chromosome condensation 1/beta-lactamase-inhibitor protein II"/>
    <property type="match status" value="1"/>
</dbReference>
<dbReference type="Pfam" id="PF12796">
    <property type="entry name" value="Ank_2"/>
    <property type="match status" value="1"/>
</dbReference>
<dbReference type="PANTHER" id="PTHR22872:SF2">
    <property type="entry name" value="INHIBITOR OF BRUTON TYROSINE KINASE"/>
    <property type="match status" value="1"/>
</dbReference>
<dbReference type="InterPro" id="IPR009091">
    <property type="entry name" value="RCC1/BLIP-II"/>
</dbReference>
<dbReference type="InterPro" id="IPR000210">
    <property type="entry name" value="BTB/POZ_dom"/>
</dbReference>
<reference evidence="5 6" key="1">
    <citation type="submission" date="2023-06" db="EMBL/GenBank/DDBJ databases">
        <title>Black Yeasts Isolated from many extreme environments.</title>
        <authorList>
            <person name="Coleine C."/>
            <person name="Stajich J.E."/>
            <person name="Selbmann L."/>
        </authorList>
    </citation>
    <scope>NUCLEOTIDE SEQUENCE [LARGE SCALE GENOMIC DNA]</scope>
    <source>
        <strain evidence="5 6">CCFEE 5887</strain>
    </source>
</reference>
<dbReference type="CDD" id="cd18186">
    <property type="entry name" value="BTB_POZ_ZBTB_KLHL-like"/>
    <property type="match status" value="1"/>
</dbReference>